<dbReference type="InterPro" id="IPR016987">
    <property type="entry name" value="UCP023238"/>
</dbReference>
<organism evidence="2 3">
    <name type="scientific">Sphingopyxis macrogoltabida</name>
    <name type="common">Sphingomonas macrogoltabidus</name>
    <dbReference type="NCBI Taxonomy" id="33050"/>
    <lineage>
        <taxon>Bacteria</taxon>
        <taxon>Pseudomonadati</taxon>
        <taxon>Pseudomonadota</taxon>
        <taxon>Alphaproteobacteria</taxon>
        <taxon>Sphingomonadales</taxon>
        <taxon>Sphingomonadaceae</taxon>
        <taxon>Sphingopyxis</taxon>
    </lineage>
</organism>
<evidence type="ECO:0000313" key="2">
    <source>
        <dbReference type="EMBL" id="PZQ22676.1"/>
    </source>
</evidence>
<comment type="caution">
    <text evidence="2">The sequence shown here is derived from an EMBL/GenBank/DDBJ whole genome shotgun (WGS) entry which is preliminary data.</text>
</comment>
<dbReference type="Proteomes" id="UP000248597">
    <property type="component" value="Unassembled WGS sequence"/>
</dbReference>
<reference evidence="2 3" key="1">
    <citation type="submission" date="2017-08" db="EMBL/GenBank/DDBJ databases">
        <title>Infants hospitalized years apart are colonized by the same room-sourced microbial strains.</title>
        <authorList>
            <person name="Brooks B."/>
            <person name="Olm M.R."/>
            <person name="Firek B.A."/>
            <person name="Baker R."/>
            <person name="Thomas B.C."/>
            <person name="Morowitz M.J."/>
            <person name="Banfield J.F."/>
        </authorList>
    </citation>
    <scope>NUCLEOTIDE SEQUENCE [LARGE SCALE GENOMIC DNA]</scope>
    <source>
        <strain evidence="2">S2_005_003_R2_47</strain>
    </source>
</reference>
<keyword evidence="1" id="KW-0732">Signal</keyword>
<dbReference type="PIRSF" id="PIRSF032038">
    <property type="entry name" value="UCP023238"/>
    <property type="match status" value="1"/>
</dbReference>
<feature type="signal peptide" evidence="1">
    <location>
        <begin position="1"/>
        <end position="25"/>
    </location>
</feature>
<evidence type="ECO:0000313" key="3">
    <source>
        <dbReference type="Proteomes" id="UP000248597"/>
    </source>
</evidence>
<proteinExistence type="predicted"/>
<dbReference type="EMBL" id="QFPJ01000013">
    <property type="protein sequence ID" value="PZQ22676.1"/>
    <property type="molecule type" value="Genomic_DNA"/>
</dbReference>
<evidence type="ECO:0000256" key="1">
    <source>
        <dbReference type="SAM" id="SignalP"/>
    </source>
</evidence>
<name>A0A2W5L0C0_SPHMC</name>
<accession>A0A2W5L0C0</accession>
<protein>
    <submittedName>
        <fullName evidence="2">Uncharacterized protein</fullName>
    </submittedName>
</protein>
<feature type="chain" id="PRO_5015860234" evidence="1">
    <location>
        <begin position="26"/>
        <end position="178"/>
    </location>
</feature>
<dbReference type="AlphaFoldDB" id="A0A2W5L0C0"/>
<sequence length="178" mass="19699">MSQFLSRAVAPLALVACLAATPAFAKDKEPPQRPVQVQKLFDCRDIADPAARLACFDREVGVLAAADEAKEIVFTDKETAKKTRRGLFGFTFPKLGGIFGGDEDEIKEIETTIRSVSMDRSGKYTLTMEDDAVWSQIDTTHLPRQPKVGQKVKIKVATMGSYFATINGGRTIRMKRDR</sequence>
<gene>
    <name evidence="2" type="ORF">DI569_07360</name>
</gene>